<feature type="transmembrane region" description="Helical" evidence="7">
    <location>
        <begin position="210"/>
        <end position="228"/>
    </location>
</feature>
<dbReference type="PANTHER" id="PTHR11662">
    <property type="entry name" value="SOLUTE CARRIER FAMILY 17"/>
    <property type="match status" value="1"/>
</dbReference>
<evidence type="ECO:0000256" key="7">
    <source>
        <dbReference type="SAM" id="Phobius"/>
    </source>
</evidence>
<evidence type="ECO:0000256" key="2">
    <source>
        <dbReference type="ARBA" id="ARBA00022448"/>
    </source>
</evidence>
<dbReference type="EMBL" id="GIIL01006385">
    <property type="protein sequence ID" value="NOV50111.1"/>
    <property type="molecule type" value="Transcribed_RNA"/>
</dbReference>
<feature type="transmembrane region" description="Helical" evidence="7">
    <location>
        <begin position="181"/>
        <end position="203"/>
    </location>
</feature>
<evidence type="ECO:0000256" key="4">
    <source>
        <dbReference type="ARBA" id="ARBA00022847"/>
    </source>
</evidence>
<dbReference type="CDD" id="cd17318">
    <property type="entry name" value="MFS_SLC17"/>
    <property type="match status" value="1"/>
</dbReference>
<feature type="transmembrane region" description="Helical" evidence="7">
    <location>
        <begin position="116"/>
        <end position="136"/>
    </location>
</feature>
<evidence type="ECO:0000256" key="5">
    <source>
        <dbReference type="ARBA" id="ARBA00022989"/>
    </source>
</evidence>
<dbReference type="GO" id="GO:0016020">
    <property type="term" value="C:membrane"/>
    <property type="evidence" value="ECO:0007669"/>
    <property type="project" value="UniProtKB-SubCell"/>
</dbReference>
<proteinExistence type="predicted"/>
<dbReference type="FunFam" id="1.20.1250.20:FF:000003">
    <property type="entry name" value="Solute carrier family 17 member 3"/>
    <property type="match status" value="1"/>
</dbReference>
<feature type="transmembrane region" description="Helical" evidence="7">
    <location>
        <begin position="89"/>
        <end position="109"/>
    </location>
</feature>
<comment type="subcellular location">
    <subcellularLocation>
        <location evidence="1">Membrane</location>
        <topology evidence="1">Multi-pass membrane protein</topology>
    </subcellularLocation>
</comment>
<evidence type="ECO:0000256" key="3">
    <source>
        <dbReference type="ARBA" id="ARBA00022692"/>
    </source>
</evidence>
<evidence type="ECO:0000256" key="6">
    <source>
        <dbReference type="ARBA" id="ARBA00023136"/>
    </source>
</evidence>
<keyword evidence="3 7" id="KW-0812">Transmembrane</keyword>
<dbReference type="PANTHER" id="PTHR11662:SF415">
    <property type="entry name" value="AT30085P-RELATED"/>
    <property type="match status" value="1"/>
</dbReference>
<keyword evidence="5 7" id="KW-1133">Transmembrane helix</keyword>
<sequence length="498" mass="54984">MLTGWRKTVSKIFLIPQRYVLGIMGFLAVTNAYTMRICLSVAINVMVLPKEKTNNTHIDDDLVCPEDPSSGNSNQLTGTYDWTNTQQGLILSSFFWGYVITHLPGGMLAEKFGGKYSLGLGILGTAIFTLLTPVVVEEFGAEGLIVIRVIEGLGEGTTFPALNALLAQWAPPLERSKLGSLVFGGAQFGTIVGNALSGVVLQATEDWRSVFYLFGGLGALWFIIWVMICYNDPASHPFITDSEKEYIQETLKCTSRDCSVPPTPWKAIFTSVPLWALICAQIGHDWGFFTMVTDLPKYMNDILKFNISDNGLFSALPYVVMWIVSIISAIWCDWMLKKKIMNVTNARKLFTTIASVGPACFIIGASFAGCDKALVVTLFTIGMGFMGTFYAGMKINALDLSPNYAGTLMAIVNGIGAFSGIITPYLIEELTPNHSLVEWRLVFWIAFGVFNVTNLIYILFASGETQWWNDTSKNNPNNFDAEKEPPHVDDFNVKKISQ</sequence>
<dbReference type="SUPFAM" id="SSF103473">
    <property type="entry name" value="MFS general substrate transporter"/>
    <property type="match status" value="1"/>
</dbReference>
<dbReference type="InterPro" id="IPR005829">
    <property type="entry name" value="Sugar_transporter_CS"/>
</dbReference>
<dbReference type="InterPro" id="IPR050382">
    <property type="entry name" value="MFS_Na/Anion_cotransporter"/>
</dbReference>
<feature type="transmembrane region" description="Helical" evidence="7">
    <location>
        <begin position="439"/>
        <end position="460"/>
    </location>
</feature>
<feature type="transmembrane region" description="Helical" evidence="7">
    <location>
        <begin position="20"/>
        <end position="43"/>
    </location>
</feature>
<dbReference type="Gene3D" id="1.20.1250.20">
    <property type="entry name" value="MFS general substrate transporter like domains"/>
    <property type="match status" value="2"/>
</dbReference>
<feature type="transmembrane region" description="Helical" evidence="7">
    <location>
        <begin position="373"/>
        <end position="392"/>
    </location>
</feature>
<evidence type="ECO:0000313" key="9">
    <source>
        <dbReference type="EMBL" id="NOV50111.1"/>
    </source>
</evidence>
<dbReference type="InterPro" id="IPR020846">
    <property type="entry name" value="MFS_dom"/>
</dbReference>
<dbReference type="Pfam" id="PF07690">
    <property type="entry name" value="MFS_1"/>
    <property type="match status" value="1"/>
</dbReference>
<feature type="transmembrane region" description="Helical" evidence="7">
    <location>
        <begin position="348"/>
        <end position="367"/>
    </location>
</feature>
<feature type="transmembrane region" description="Helical" evidence="7">
    <location>
        <begin position="404"/>
        <end position="427"/>
    </location>
</feature>
<dbReference type="FunFam" id="1.20.1250.20:FF:000512">
    <property type="entry name" value="Putative inorganic phosphate cotransporter-like Protein"/>
    <property type="match status" value="1"/>
</dbReference>
<accession>A0A6M2DYF1</accession>
<keyword evidence="2" id="KW-0813">Transport</keyword>
<dbReference type="PROSITE" id="PS50850">
    <property type="entry name" value="MFS"/>
    <property type="match status" value="1"/>
</dbReference>
<dbReference type="GO" id="GO:0015293">
    <property type="term" value="F:symporter activity"/>
    <property type="evidence" value="ECO:0007669"/>
    <property type="project" value="UniProtKB-KW"/>
</dbReference>
<name>A0A6M2DYF1_XENCH</name>
<feature type="domain" description="Major facilitator superfamily (MFS) profile" evidence="8">
    <location>
        <begin position="17"/>
        <end position="466"/>
    </location>
</feature>
<evidence type="ECO:0000259" key="8">
    <source>
        <dbReference type="PROSITE" id="PS50850"/>
    </source>
</evidence>
<keyword evidence="4" id="KW-0769">Symport</keyword>
<keyword evidence="6 7" id="KW-0472">Membrane</keyword>
<evidence type="ECO:0000256" key="1">
    <source>
        <dbReference type="ARBA" id="ARBA00004141"/>
    </source>
</evidence>
<organism evidence="9">
    <name type="scientific">Xenopsylla cheopis</name>
    <name type="common">Oriental rat flea</name>
    <name type="synonym">Pulex cheopis</name>
    <dbReference type="NCBI Taxonomy" id="163159"/>
    <lineage>
        <taxon>Eukaryota</taxon>
        <taxon>Metazoa</taxon>
        <taxon>Ecdysozoa</taxon>
        <taxon>Arthropoda</taxon>
        <taxon>Hexapoda</taxon>
        <taxon>Insecta</taxon>
        <taxon>Pterygota</taxon>
        <taxon>Neoptera</taxon>
        <taxon>Endopterygota</taxon>
        <taxon>Siphonaptera</taxon>
        <taxon>Pulicidae</taxon>
        <taxon>Xenopsyllinae</taxon>
        <taxon>Xenopsylla</taxon>
    </lineage>
</organism>
<dbReference type="InterPro" id="IPR036259">
    <property type="entry name" value="MFS_trans_sf"/>
</dbReference>
<feature type="transmembrane region" description="Helical" evidence="7">
    <location>
        <begin position="315"/>
        <end position="336"/>
    </location>
</feature>
<dbReference type="PROSITE" id="PS00217">
    <property type="entry name" value="SUGAR_TRANSPORT_2"/>
    <property type="match status" value="1"/>
</dbReference>
<dbReference type="InterPro" id="IPR011701">
    <property type="entry name" value="MFS"/>
</dbReference>
<dbReference type="GO" id="GO:0006820">
    <property type="term" value="P:monoatomic anion transport"/>
    <property type="evidence" value="ECO:0007669"/>
    <property type="project" value="TreeGrafter"/>
</dbReference>
<dbReference type="AlphaFoldDB" id="A0A6M2DYF1"/>
<protein>
    <submittedName>
        <fullName evidence="9">Putative permease of the major facilitator superfamily protein</fullName>
    </submittedName>
</protein>
<reference evidence="9" key="1">
    <citation type="submission" date="2020-03" db="EMBL/GenBank/DDBJ databases">
        <title>Transcriptomic Profiling of the Digestive Tract of the Rat Flea, Xenopsylla cheopis, Following Blood Feeding and Infection with Yersinia pestis.</title>
        <authorList>
            <person name="Bland D.M."/>
            <person name="Martens C.A."/>
            <person name="Virtaneva K."/>
            <person name="Kanakabandi K."/>
            <person name="Long D."/>
            <person name="Rosenke R."/>
            <person name="Saturday G.A."/>
            <person name="Hoyt F.H."/>
            <person name="Bruno D.P."/>
            <person name="Ribeiro J.M.C."/>
            <person name="Hinnebusch J."/>
        </authorList>
    </citation>
    <scope>NUCLEOTIDE SEQUENCE</scope>
</reference>